<reference evidence="1" key="3">
    <citation type="submission" date="2020-06" db="EMBL/GenBank/DDBJ databases">
        <title>Helianthus annuus Genome sequencing and assembly Release 2.</title>
        <authorList>
            <person name="Gouzy J."/>
            <person name="Langlade N."/>
            <person name="Munos S."/>
        </authorList>
    </citation>
    <scope>NUCLEOTIDE SEQUENCE</scope>
    <source>
        <tissue evidence="1">Leaves</tissue>
    </source>
</reference>
<name>A0A251V743_HELAN</name>
<dbReference type="Proteomes" id="UP000215914">
    <property type="component" value="Chromosome 3"/>
</dbReference>
<accession>A0A251V743</accession>
<dbReference type="InParanoid" id="A0A251V743"/>
<evidence type="ECO:0000313" key="3">
    <source>
        <dbReference type="Proteomes" id="UP000215914"/>
    </source>
</evidence>
<protein>
    <submittedName>
        <fullName evidence="2">Uncharacterized protein</fullName>
    </submittedName>
</protein>
<dbReference type="EMBL" id="MNCJ02000318">
    <property type="protein sequence ID" value="KAF5812994.1"/>
    <property type="molecule type" value="Genomic_DNA"/>
</dbReference>
<evidence type="ECO:0000313" key="2">
    <source>
        <dbReference type="EMBL" id="OTG30441.1"/>
    </source>
</evidence>
<dbReference type="AlphaFoldDB" id="A0A251V743"/>
<reference evidence="1 3" key="1">
    <citation type="journal article" date="2017" name="Nature">
        <title>The sunflower genome provides insights into oil metabolism, flowering and Asterid evolution.</title>
        <authorList>
            <person name="Badouin H."/>
            <person name="Gouzy J."/>
            <person name="Grassa C.J."/>
            <person name="Murat F."/>
            <person name="Staton S.E."/>
            <person name="Cottret L."/>
            <person name="Lelandais-Briere C."/>
            <person name="Owens G.L."/>
            <person name="Carrere S."/>
            <person name="Mayjonade B."/>
            <person name="Legrand L."/>
            <person name="Gill N."/>
            <person name="Kane N.C."/>
            <person name="Bowers J.E."/>
            <person name="Hubner S."/>
            <person name="Bellec A."/>
            <person name="Berard A."/>
            <person name="Berges H."/>
            <person name="Blanchet N."/>
            <person name="Boniface M.C."/>
            <person name="Brunel D."/>
            <person name="Catrice O."/>
            <person name="Chaidir N."/>
            <person name="Claudel C."/>
            <person name="Donnadieu C."/>
            <person name="Faraut T."/>
            <person name="Fievet G."/>
            <person name="Helmstetter N."/>
            <person name="King M."/>
            <person name="Knapp S.J."/>
            <person name="Lai Z."/>
            <person name="Le Paslier M.C."/>
            <person name="Lippi Y."/>
            <person name="Lorenzon L."/>
            <person name="Mandel J.R."/>
            <person name="Marage G."/>
            <person name="Marchand G."/>
            <person name="Marquand E."/>
            <person name="Bret-Mestries E."/>
            <person name="Morien E."/>
            <person name="Nambeesan S."/>
            <person name="Nguyen T."/>
            <person name="Pegot-Espagnet P."/>
            <person name="Pouilly N."/>
            <person name="Raftis F."/>
            <person name="Sallet E."/>
            <person name="Schiex T."/>
            <person name="Thomas J."/>
            <person name="Vandecasteele C."/>
            <person name="Vares D."/>
            <person name="Vear F."/>
            <person name="Vautrin S."/>
            <person name="Crespi M."/>
            <person name="Mangin B."/>
            <person name="Burke J.M."/>
            <person name="Salse J."/>
            <person name="Munos S."/>
            <person name="Vincourt P."/>
            <person name="Rieseberg L.H."/>
            <person name="Langlade N.B."/>
        </authorList>
    </citation>
    <scope>NUCLEOTIDE SEQUENCE [LARGE SCALE GENOMIC DNA]</scope>
    <source>
        <strain evidence="3">cv. SF193</strain>
        <tissue evidence="1">Leaves</tissue>
    </source>
</reference>
<evidence type="ECO:0000313" key="1">
    <source>
        <dbReference type="EMBL" id="KAF5812994.1"/>
    </source>
</evidence>
<gene>
    <name evidence="2" type="ORF">HannXRQ_Chr03g0064571</name>
    <name evidence="1" type="ORF">HanXRQr2_Chr03g0093031</name>
</gene>
<dbReference type="Gramene" id="mRNA:HanXRQr2_Chr03g0093031">
    <property type="protein sequence ID" value="mRNA:HanXRQr2_Chr03g0093031"/>
    <property type="gene ID" value="HanXRQr2_Chr03g0093031"/>
</dbReference>
<proteinExistence type="predicted"/>
<keyword evidence="3" id="KW-1185">Reference proteome</keyword>
<dbReference type="EMBL" id="CM007892">
    <property type="protein sequence ID" value="OTG30441.1"/>
    <property type="molecule type" value="Genomic_DNA"/>
</dbReference>
<sequence>MQSLPYMLTLLTEMAEYIISICGKVLADGNRWWLMCLVTVGTVVDSLSFKMN</sequence>
<reference evidence="2" key="2">
    <citation type="submission" date="2017-02" db="EMBL/GenBank/DDBJ databases">
        <title>Sunflower complete genome.</title>
        <authorList>
            <person name="Langlade N."/>
            <person name="Munos S."/>
        </authorList>
    </citation>
    <scope>NUCLEOTIDE SEQUENCE [LARGE SCALE GENOMIC DNA]</scope>
    <source>
        <tissue evidence="2">Leaves</tissue>
    </source>
</reference>
<organism evidence="2 3">
    <name type="scientific">Helianthus annuus</name>
    <name type="common">Common sunflower</name>
    <dbReference type="NCBI Taxonomy" id="4232"/>
    <lineage>
        <taxon>Eukaryota</taxon>
        <taxon>Viridiplantae</taxon>
        <taxon>Streptophyta</taxon>
        <taxon>Embryophyta</taxon>
        <taxon>Tracheophyta</taxon>
        <taxon>Spermatophyta</taxon>
        <taxon>Magnoliopsida</taxon>
        <taxon>eudicotyledons</taxon>
        <taxon>Gunneridae</taxon>
        <taxon>Pentapetalae</taxon>
        <taxon>asterids</taxon>
        <taxon>campanulids</taxon>
        <taxon>Asterales</taxon>
        <taxon>Asteraceae</taxon>
        <taxon>Asteroideae</taxon>
        <taxon>Heliantheae alliance</taxon>
        <taxon>Heliantheae</taxon>
        <taxon>Helianthus</taxon>
    </lineage>
</organism>